<dbReference type="PANTHER" id="PTHR23076">
    <property type="entry name" value="METALLOPROTEASE M41 FTSH"/>
    <property type="match status" value="1"/>
</dbReference>
<proteinExistence type="inferred from homology"/>
<dbReference type="Gene3D" id="3.40.50.300">
    <property type="entry name" value="P-loop containing nucleotide triphosphate hydrolases"/>
    <property type="match status" value="1"/>
</dbReference>
<comment type="similarity">
    <text evidence="1">In the C-terminal section; belongs to the peptidase M41 family.</text>
</comment>
<dbReference type="GO" id="GO:0009507">
    <property type="term" value="C:chloroplast"/>
    <property type="evidence" value="ECO:0007669"/>
    <property type="project" value="TreeGrafter"/>
</dbReference>
<evidence type="ECO:0000256" key="1">
    <source>
        <dbReference type="ARBA" id="ARBA00010044"/>
    </source>
</evidence>
<dbReference type="GO" id="GO:0005524">
    <property type="term" value="F:ATP binding"/>
    <property type="evidence" value="ECO:0007669"/>
    <property type="project" value="UniProtKB-KW"/>
</dbReference>
<dbReference type="InterPro" id="IPR027417">
    <property type="entry name" value="P-loop_NTPase"/>
</dbReference>
<dbReference type="GO" id="GO:0045037">
    <property type="term" value="P:protein import into chloroplast stroma"/>
    <property type="evidence" value="ECO:0007669"/>
    <property type="project" value="TreeGrafter"/>
</dbReference>
<keyword evidence="5" id="KW-0378">Hydrolase</keyword>
<keyword evidence="3" id="KW-0645">Protease</keyword>
<comment type="similarity">
    <text evidence="2">In the N-terminal section; belongs to the AAA ATPase family.</text>
</comment>
<dbReference type="Pfam" id="PF01434">
    <property type="entry name" value="Peptidase_M41"/>
    <property type="match status" value="1"/>
</dbReference>
<accession>A0A7S0KCZ9</accession>
<dbReference type="GO" id="GO:0004176">
    <property type="term" value="F:ATP-dependent peptidase activity"/>
    <property type="evidence" value="ECO:0007669"/>
    <property type="project" value="InterPro"/>
</dbReference>
<name>A0A7S0KCZ9_9CHLO</name>
<evidence type="ECO:0000256" key="6">
    <source>
        <dbReference type="ARBA" id="ARBA00022840"/>
    </source>
</evidence>
<protein>
    <recommendedName>
        <fullName evidence="7">AAA+ ATPase domain-containing protein</fullName>
    </recommendedName>
</protein>
<feature type="domain" description="AAA+ ATPase" evidence="7">
    <location>
        <begin position="333"/>
        <end position="472"/>
    </location>
</feature>
<evidence type="ECO:0000313" key="8">
    <source>
        <dbReference type="EMBL" id="CAD8575952.1"/>
    </source>
</evidence>
<dbReference type="SMART" id="SM00382">
    <property type="entry name" value="AAA"/>
    <property type="match status" value="1"/>
</dbReference>
<dbReference type="GO" id="GO:0006508">
    <property type="term" value="P:proteolysis"/>
    <property type="evidence" value="ECO:0007669"/>
    <property type="project" value="UniProtKB-KW"/>
</dbReference>
<keyword evidence="6" id="KW-0067">ATP-binding</keyword>
<dbReference type="InterPro" id="IPR037219">
    <property type="entry name" value="Peptidase_M41-like"/>
</dbReference>
<evidence type="ECO:0000256" key="2">
    <source>
        <dbReference type="ARBA" id="ARBA00010550"/>
    </source>
</evidence>
<dbReference type="InterPro" id="IPR041569">
    <property type="entry name" value="AAA_lid_3"/>
</dbReference>
<dbReference type="Pfam" id="PF17862">
    <property type="entry name" value="AAA_lid_3"/>
    <property type="match status" value="1"/>
</dbReference>
<evidence type="ECO:0000259" key="7">
    <source>
        <dbReference type="SMART" id="SM00382"/>
    </source>
</evidence>
<dbReference type="InterPro" id="IPR000642">
    <property type="entry name" value="Peptidase_M41"/>
</dbReference>
<dbReference type="SUPFAM" id="SSF52540">
    <property type="entry name" value="P-loop containing nucleoside triphosphate hydrolases"/>
    <property type="match status" value="1"/>
</dbReference>
<sequence>MSSSARDSLASAATELRMVVPHTRAAYSHGTSLGASAAATCARHSAHSASASASAALGVCATRRVGALSTSGRRMRLRDVAAQGLVKPRGMTDAQYEQMLREQDEQYKLFSEKAKKRMAKKGPMEGDVKGTSSYVSTQSLGAPIDEEPNWRAMKEMPFTVFNQAVDEGKIANFQVWDPPEFGWFPPAALRKIPRARYYLATTTDGSKYYVNTMTKALDIAARDKCDRFGTWYTYHQKWKPATYTGMEFLAYSLGGLAFMVGSIYLGIVRKTSVPQDQFQAMQFAQSRAGARRDGTVDVTLEDVGGLENIIEDLEEVVAFLKEPERFAAVGARPPKGLLMEGGPGVGKTLIAKAIAGEAKVPFYSMSGSEFVEIIVGVGAARVRDLFKRARINAPCLIFVDEIDALGTKRAAAGTRGTEEHEQTLNQLLTEMDGFTPDTGVVFIGATNRADLLDPALLRPGRFDRKVRVPLPNVEARAKILQIHLSKRNCNPEIDTKRLAQNIPGLSGAEIANICNEAAVHCVRREGEQIEEDDVLQAVDRVVSGIRLSPHPKDSPLTRKLAVHELGHALVQHVLHKSTGLIEDIELVSIVPRGFEPTVTLIQRKRDEDYMYPTRARMCERIQVLLAGRAAESAIYGETTTRGTEDIIEANDVLRNMIINFGLGQPGMLTTYTHDPTFLNRSEKRVARLTGVVSKSGELNKLDDLKVLAGPIRAASRDHFQYAERKMVQILKEGEDNARAIIAAHVDAVNAMADRLIEQETLSVAEMDEILAAHPPTAEFPKVGPDTPVKILPSESDEEIDNLRSISDPKEKLRAASRFYNFSLEDLDLKVRDPVAWNKKPELGDFTGVRGSGKPKSEWKRLVPERHSWHFAAMKELEEEQPGWRRRELIRMTKITDDERSVELRKVISSIERKRDVDGAELTENESRRLSLCHAELKHYEEKWSGDGWDPPEELLTNGRRFVDDIDDLHREFEFWQDFPMSYQPELYKLGKTVDRLLASSTPNPSSSDDVVDAA</sequence>
<dbReference type="AlphaFoldDB" id="A0A7S0KCZ9"/>
<keyword evidence="4" id="KW-0547">Nucleotide-binding</keyword>
<dbReference type="FunFam" id="3.40.50.300:FF:000352">
    <property type="entry name" value="ATP-dependent zinc metalloprotease FTSH 7, chloroplastic"/>
    <property type="match status" value="1"/>
</dbReference>
<reference evidence="8" key="1">
    <citation type="submission" date="2021-01" db="EMBL/GenBank/DDBJ databases">
        <authorList>
            <person name="Corre E."/>
            <person name="Pelletier E."/>
            <person name="Niang G."/>
            <person name="Scheremetjew M."/>
            <person name="Finn R."/>
            <person name="Kale V."/>
            <person name="Holt S."/>
            <person name="Cochrane G."/>
            <person name="Meng A."/>
            <person name="Brown T."/>
            <person name="Cohen L."/>
        </authorList>
    </citation>
    <scope>NUCLEOTIDE SEQUENCE</scope>
    <source>
        <strain evidence="8">Clade-D-RCC2572</strain>
    </source>
</reference>
<gene>
    <name evidence="8" type="ORF">OMED0929_LOCUS437</name>
</gene>
<dbReference type="Gene3D" id="1.20.58.760">
    <property type="entry name" value="Peptidase M41"/>
    <property type="match status" value="1"/>
</dbReference>
<dbReference type="EMBL" id="HBEW01000523">
    <property type="protein sequence ID" value="CAD8575952.1"/>
    <property type="molecule type" value="Transcribed_RNA"/>
</dbReference>
<dbReference type="Gene3D" id="1.10.8.60">
    <property type="match status" value="1"/>
</dbReference>
<evidence type="ECO:0000256" key="3">
    <source>
        <dbReference type="ARBA" id="ARBA00022670"/>
    </source>
</evidence>
<dbReference type="FunFam" id="1.10.8.60:FF:000001">
    <property type="entry name" value="ATP-dependent zinc metalloprotease FtsH"/>
    <property type="match status" value="1"/>
</dbReference>
<dbReference type="GO" id="GO:0016887">
    <property type="term" value="F:ATP hydrolysis activity"/>
    <property type="evidence" value="ECO:0007669"/>
    <property type="project" value="InterPro"/>
</dbReference>
<evidence type="ECO:0000256" key="5">
    <source>
        <dbReference type="ARBA" id="ARBA00022801"/>
    </source>
</evidence>
<dbReference type="InterPro" id="IPR003959">
    <property type="entry name" value="ATPase_AAA_core"/>
</dbReference>
<evidence type="ECO:0000256" key="4">
    <source>
        <dbReference type="ARBA" id="ARBA00022741"/>
    </source>
</evidence>
<dbReference type="InterPro" id="IPR003593">
    <property type="entry name" value="AAA+_ATPase"/>
</dbReference>
<dbReference type="SUPFAM" id="SSF140990">
    <property type="entry name" value="FtsH protease domain-like"/>
    <property type="match status" value="1"/>
</dbReference>
<dbReference type="CDD" id="cd19501">
    <property type="entry name" value="RecA-like_FtsH"/>
    <property type="match status" value="1"/>
</dbReference>
<organism evidence="8">
    <name type="scientific">Ostreococcus mediterraneus</name>
    <dbReference type="NCBI Taxonomy" id="1486918"/>
    <lineage>
        <taxon>Eukaryota</taxon>
        <taxon>Viridiplantae</taxon>
        <taxon>Chlorophyta</taxon>
        <taxon>Mamiellophyceae</taxon>
        <taxon>Mamiellales</taxon>
        <taxon>Bathycoccaceae</taxon>
        <taxon>Ostreococcus</taxon>
    </lineage>
</organism>
<dbReference type="PANTHER" id="PTHR23076:SF111">
    <property type="entry name" value="INACTIVE ATP-DEPENDENT ZINC METALLOPROTEASE FTSHI 1, CHLOROPLASTIC-RELATED"/>
    <property type="match status" value="1"/>
</dbReference>
<dbReference type="GO" id="GO:0004222">
    <property type="term" value="F:metalloendopeptidase activity"/>
    <property type="evidence" value="ECO:0007669"/>
    <property type="project" value="InterPro"/>
</dbReference>
<dbReference type="Pfam" id="PF00004">
    <property type="entry name" value="AAA"/>
    <property type="match status" value="1"/>
</dbReference>